<protein>
    <submittedName>
        <fullName evidence="2">Uncharacterized protein</fullName>
    </submittedName>
</protein>
<dbReference type="Proteomes" id="UP001159363">
    <property type="component" value="Chromosome 3"/>
</dbReference>
<keyword evidence="1" id="KW-0175">Coiled coil</keyword>
<proteinExistence type="predicted"/>
<sequence length="222" mass="25481">MKNAISLVASKIFPRSYRHRRLKQGLTVSNTLVAGPNELIRQSNNIGCEGGTDAQNSCLSGFISTHPVARRRTRKNKNDAILNYSSYNYKVRVMKESNEVEVPGFNQSSELQLSGYTQLKDFCEQLVNILNIQISYETFRQIFVSEFNIAFGYPRTETCCWCDEQKAKITNLDRKVANAECDKDRITLQADHKKLEDERKFHLTSRKLIGSTKRNYLPKKTS</sequence>
<gene>
    <name evidence="2" type="ORF">PR048_008102</name>
</gene>
<accession>A0ABQ9HX11</accession>
<organism evidence="2 3">
    <name type="scientific">Dryococelus australis</name>
    <dbReference type="NCBI Taxonomy" id="614101"/>
    <lineage>
        <taxon>Eukaryota</taxon>
        <taxon>Metazoa</taxon>
        <taxon>Ecdysozoa</taxon>
        <taxon>Arthropoda</taxon>
        <taxon>Hexapoda</taxon>
        <taxon>Insecta</taxon>
        <taxon>Pterygota</taxon>
        <taxon>Neoptera</taxon>
        <taxon>Polyneoptera</taxon>
        <taxon>Phasmatodea</taxon>
        <taxon>Verophasmatodea</taxon>
        <taxon>Anareolatae</taxon>
        <taxon>Phasmatidae</taxon>
        <taxon>Eurycanthinae</taxon>
        <taxon>Dryococelus</taxon>
    </lineage>
</organism>
<feature type="coiled-coil region" evidence="1">
    <location>
        <begin position="162"/>
        <end position="198"/>
    </location>
</feature>
<evidence type="ECO:0000313" key="2">
    <source>
        <dbReference type="EMBL" id="KAJ8888610.1"/>
    </source>
</evidence>
<name>A0ABQ9HX11_9NEOP</name>
<evidence type="ECO:0000256" key="1">
    <source>
        <dbReference type="SAM" id="Coils"/>
    </source>
</evidence>
<keyword evidence="3" id="KW-1185">Reference proteome</keyword>
<evidence type="ECO:0000313" key="3">
    <source>
        <dbReference type="Proteomes" id="UP001159363"/>
    </source>
</evidence>
<dbReference type="EMBL" id="JARBHB010000003">
    <property type="protein sequence ID" value="KAJ8888610.1"/>
    <property type="molecule type" value="Genomic_DNA"/>
</dbReference>
<reference evidence="2 3" key="1">
    <citation type="submission" date="2023-02" db="EMBL/GenBank/DDBJ databases">
        <title>LHISI_Scaffold_Assembly.</title>
        <authorList>
            <person name="Stuart O.P."/>
            <person name="Cleave R."/>
            <person name="Magrath M.J.L."/>
            <person name="Mikheyev A.S."/>
        </authorList>
    </citation>
    <scope>NUCLEOTIDE SEQUENCE [LARGE SCALE GENOMIC DNA]</scope>
    <source>
        <strain evidence="2">Daus_M_001</strain>
        <tissue evidence="2">Leg muscle</tissue>
    </source>
</reference>
<comment type="caution">
    <text evidence="2">The sequence shown here is derived from an EMBL/GenBank/DDBJ whole genome shotgun (WGS) entry which is preliminary data.</text>
</comment>